<evidence type="ECO:0000256" key="1">
    <source>
        <dbReference type="SAM" id="MobiDB-lite"/>
    </source>
</evidence>
<evidence type="ECO:0000313" key="3">
    <source>
        <dbReference type="Proteomes" id="UP001366085"/>
    </source>
</evidence>
<keyword evidence="3" id="KW-1185">Reference proteome</keyword>
<evidence type="ECO:0000313" key="2">
    <source>
        <dbReference type="EMBL" id="MEJ1090879.1"/>
    </source>
</evidence>
<protein>
    <submittedName>
        <fullName evidence="2">Uncharacterized protein</fullName>
    </submittedName>
</protein>
<sequence length="297" mass="33324">MPEPVANLFADLGSVLSFRTVPLYPVSAATTGRYGAAVVIGRTARRVVLVPLAEAWTEPPSLAAATEAASISRGKGGRGGTAIVITIVKGWDARLPELTLLGRREVTGVEARLAQPSLTEPSWEVAHGTAKELSDAIEERWRWRHEPQQMRSEQQLEHERQQQESAERERRQLHRLRTITFAQLLEEPLLQDWEPSPPFPPASFRDAIVEHIRDTMRELAALGPKPRRPLVRAAMAALGRQIYVTEAASGEWFIETVEREYLSDVFESLVYAAKQPALVDEIVDWLFPPEDMLPRED</sequence>
<proteinExistence type="predicted"/>
<dbReference type="EMBL" id="JBBDGN010000002">
    <property type="protein sequence ID" value="MEJ1090879.1"/>
    <property type="molecule type" value="Genomic_DNA"/>
</dbReference>
<reference evidence="2 3" key="1">
    <citation type="submission" date="2024-02" db="EMBL/GenBank/DDBJ databases">
        <authorList>
            <person name="Saticioglu I.B."/>
        </authorList>
    </citation>
    <scope>NUCLEOTIDE SEQUENCE [LARGE SCALE GENOMIC DNA]</scope>
    <source>
        <strain evidence="2 3">Mu-43</strain>
    </source>
</reference>
<name>A0ABU8LHT0_9MICO</name>
<feature type="region of interest" description="Disordered" evidence="1">
    <location>
        <begin position="146"/>
        <end position="169"/>
    </location>
</feature>
<gene>
    <name evidence="2" type="ORF">WDU93_04160</name>
</gene>
<organism evidence="2 3">
    <name type="scientific">Microbacterium istanbulense</name>
    <dbReference type="NCBI Taxonomy" id="3122049"/>
    <lineage>
        <taxon>Bacteria</taxon>
        <taxon>Bacillati</taxon>
        <taxon>Actinomycetota</taxon>
        <taxon>Actinomycetes</taxon>
        <taxon>Micrococcales</taxon>
        <taxon>Microbacteriaceae</taxon>
        <taxon>Microbacterium</taxon>
    </lineage>
</organism>
<comment type="caution">
    <text evidence="2">The sequence shown here is derived from an EMBL/GenBank/DDBJ whole genome shotgun (WGS) entry which is preliminary data.</text>
</comment>
<dbReference type="Proteomes" id="UP001366085">
    <property type="component" value="Unassembled WGS sequence"/>
</dbReference>
<dbReference type="RefSeq" id="WP_337317849.1">
    <property type="nucleotide sequence ID" value="NZ_JBBDGN010000002.1"/>
</dbReference>
<accession>A0ABU8LHT0</accession>